<evidence type="ECO:0000313" key="3">
    <source>
        <dbReference type="RefSeq" id="XP_013178082.1"/>
    </source>
</evidence>
<organism evidence="3">
    <name type="scientific">Papilio xuthus</name>
    <name type="common">Asian swallowtail butterfly</name>
    <dbReference type="NCBI Taxonomy" id="66420"/>
    <lineage>
        <taxon>Eukaryota</taxon>
        <taxon>Metazoa</taxon>
        <taxon>Ecdysozoa</taxon>
        <taxon>Arthropoda</taxon>
        <taxon>Hexapoda</taxon>
        <taxon>Insecta</taxon>
        <taxon>Pterygota</taxon>
        <taxon>Neoptera</taxon>
        <taxon>Endopterygota</taxon>
        <taxon>Lepidoptera</taxon>
        <taxon>Glossata</taxon>
        <taxon>Ditrysia</taxon>
        <taxon>Papilionoidea</taxon>
        <taxon>Papilionidae</taxon>
        <taxon>Papilioninae</taxon>
        <taxon>Papilio</taxon>
    </lineage>
</organism>
<evidence type="ECO:0000259" key="2">
    <source>
        <dbReference type="Pfam" id="PF15999"/>
    </source>
</evidence>
<accession>A0AAJ6ZRX1</accession>
<dbReference type="AlphaFoldDB" id="A0AAJ6ZRX1"/>
<reference evidence="3" key="1">
    <citation type="submission" date="2025-08" db="UniProtKB">
        <authorList>
            <consortium name="RefSeq"/>
        </authorList>
    </citation>
    <scope>IDENTIFICATION</scope>
</reference>
<dbReference type="InterPro" id="IPR031942">
    <property type="entry name" value="DUF4774"/>
</dbReference>
<proteinExistence type="predicted"/>
<name>A0AAJ6ZRX1_PAPXU</name>
<dbReference type="GeneID" id="106125429"/>
<dbReference type="Pfam" id="PF15999">
    <property type="entry name" value="DUF4774"/>
    <property type="match status" value="1"/>
</dbReference>
<sequence length="280" mass="29978">MLLFFYEINRGKGEMSQKLVITLMLTCAALEVATMPASVASTQYLPFYGGAKGQYLEVQKDTKGFVVSEKIVAEESISSENIVKNNDDSLLTRVLATNLLSLRTLAGTALKLLTLGRRTGALNNNNRARFRTQLTSLSDTASNTVKLIDEIGENIDALFNANMTLLRRYGDDDDDDDVGEEGDDGIGIDAPEHDDDDDDEDEDAALGDARIAEAKPVGLAVIGETGLAAARPVGTAVATSGVALARPVGTAIAGINPALLGIDFQINQLRRSLQPRNKKH</sequence>
<protein>
    <submittedName>
        <fullName evidence="3">Uncharacterized protein LOC106125429 isoform X2</fullName>
    </submittedName>
</protein>
<feature type="region of interest" description="Disordered" evidence="1">
    <location>
        <begin position="171"/>
        <end position="203"/>
    </location>
</feature>
<evidence type="ECO:0000256" key="1">
    <source>
        <dbReference type="SAM" id="MobiDB-lite"/>
    </source>
</evidence>
<dbReference type="RefSeq" id="XP_013178082.1">
    <property type="nucleotide sequence ID" value="XM_013322628.1"/>
</dbReference>
<gene>
    <name evidence="3" type="primary">LOC106125429</name>
</gene>
<feature type="domain" description="DUF4774" evidence="2">
    <location>
        <begin position="212"/>
        <end position="264"/>
    </location>
</feature>
<dbReference type="Proteomes" id="UP000694872">
    <property type="component" value="Unplaced"/>
</dbReference>